<dbReference type="GO" id="GO:0008296">
    <property type="term" value="F:3'-5'-DNA exonuclease activity"/>
    <property type="evidence" value="ECO:0007669"/>
    <property type="project" value="TreeGrafter"/>
</dbReference>
<evidence type="ECO:0000256" key="2">
    <source>
        <dbReference type="ARBA" id="ARBA00022722"/>
    </source>
</evidence>
<dbReference type="GeneID" id="77677185"/>
<keyword evidence="7" id="KW-1185">Reference proteome</keyword>
<dbReference type="PANTHER" id="PTHR10060:SF15">
    <property type="entry name" value="DEOXYRIBONUCLEASE TATDN1"/>
    <property type="match status" value="1"/>
</dbReference>
<gene>
    <name evidence="6" type="ORF">NESG_02212</name>
</gene>
<feature type="binding site" evidence="5">
    <location>
        <position position="184"/>
    </location>
    <ligand>
        <name>a divalent metal cation</name>
        <dbReference type="ChEBI" id="CHEBI:60240"/>
        <label>2</label>
    </ligand>
</feature>
<keyword evidence="3 5" id="KW-0479">Metal-binding</keyword>
<keyword evidence="4" id="KW-0378">Hydrolase</keyword>
<sequence>MPYDIAVNITDPQYMGIYNSRKKHICDIPGVINRAKLHGVKMVFLGISLKSSFESIALANEYKEYCTIGIHPGSTETSSKEDVNGLIKVLDSGNIKDKRSFLHEDISGLVVDASLSHLDCIIGIGEIGLDYCRDYSPKEKQKEIFKEILDKTHRYNMPYIFHYRDCEEDFHEIIDQYKVAGVIHSYTGSLKEMEKLVSKGYYIGINGASIRENVHTSVIENIPLDKLLLETDAPWCTVRPTCTYHKHTHEYLKPSKKWVEDHPVKGRNEPVNLHQVIDIVAAIKNIERSRLVEIIDRNFKTLFHLQ</sequence>
<feature type="binding site" evidence="5">
    <location>
        <position position="162"/>
    </location>
    <ligand>
        <name>a divalent metal cation</name>
        <dbReference type="ChEBI" id="CHEBI:60240"/>
        <label>2</label>
    </ligand>
</feature>
<feature type="binding site" evidence="5">
    <location>
        <position position="126"/>
    </location>
    <ligand>
        <name>a divalent metal cation</name>
        <dbReference type="ChEBI" id="CHEBI:60240"/>
        <label>1</label>
    </ligand>
</feature>
<evidence type="ECO:0000313" key="7">
    <source>
        <dbReference type="Proteomes" id="UP000054524"/>
    </source>
</evidence>
<organism evidence="6 7">
    <name type="scientific">Nematocida ausubeli (strain ATCC PRA-371 / ERTm2)</name>
    <name type="common">Nematode killer fungus</name>
    <dbReference type="NCBI Taxonomy" id="1913371"/>
    <lineage>
        <taxon>Eukaryota</taxon>
        <taxon>Fungi</taxon>
        <taxon>Fungi incertae sedis</taxon>
        <taxon>Microsporidia</taxon>
        <taxon>Nematocida</taxon>
    </lineage>
</organism>
<comment type="caution">
    <text evidence="6">The sequence shown here is derived from an EMBL/GenBank/DDBJ whole genome shotgun (WGS) entry which is preliminary data.</text>
</comment>
<dbReference type="RefSeq" id="XP_052903993.1">
    <property type="nucleotide sequence ID" value="XM_053049822.1"/>
</dbReference>
<reference evidence="6 7" key="1">
    <citation type="journal article" date="2014" name="Genome Announc.">
        <title>Genome Sequence of the Microsporidian Species Nematocida sp1 Strain ERTm6 (ATCC PRA-372).</title>
        <authorList>
            <person name="Bakowski M.A."/>
            <person name="Priest M."/>
            <person name="Young S."/>
            <person name="Cuomo C.A."/>
            <person name="Troemel E.R."/>
        </authorList>
    </citation>
    <scope>NUCLEOTIDE SEQUENCE [LARGE SCALE GENOMIC DNA]</scope>
    <source>
        <strain evidence="6 7">ERTm6</strain>
    </source>
</reference>
<dbReference type="Proteomes" id="UP000054524">
    <property type="component" value="Unassembled WGS sequence"/>
</dbReference>
<evidence type="ECO:0000256" key="1">
    <source>
        <dbReference type="ARBA" id="ARBA00009275"/>
    </source>
</evidence>
<protein>
    <recommendedName>
        <fullName evidence="8">TatD DNase family protein</fullName>
    </recommendedName>
</protein>
<proteinExistence type="inferred from homology"/>
<name>A0A086IZX0_NEMA1</name>
<dbReference type="EMBL" id="AKIJ01000005">
    <property type="protein sequence ID" value="KFG25438.1"/>
    <property type="molecule type" value="Genomic_DNA"/>
</dbReference>
<feature type="binding site" evidence="5">
    <location>
        <position position="232"/>
    </location>
    <ligand>
        <name>a divalent metal cation</name>
        <dbReference type="ChEBI" id="CHEBI:60240"/>
        <label>1</label>
    </ligand>
</feature>
<dbReference type="InterPro" id="IPR032466">
    <property type="entry name" value="Metal_Hydrolase"/>
</dbReference>
<dbReference type="Gene3D" id="3.20.20.140">
    <property type="entry name" value="Metal-dependent hydrolases"/>
    <property type="match status" value="1"/>
</dbReference>
<evidence type="ECO:0000256" key="3">
    <source>
        <dbReference type="ARBA" id="ARBA00022723"/>
    </source>
</evidence>
<dbReference type="Pfam" id="PF01026">
    <property type="entry name" value="TatD_DNase"/>
    <property type="match status" value="1"/>
</dbReference>
<dbReference type="AlphaFoldDB" id="A0A086IZX0"/>
<dbReference type="GO" id="GO:0046872">
    <property type="term" value="F:metal ion binding"/>
    <property type="evidence" value="ECO:0007669"/>
    <property type="project" value="UniProtKB-KW"/>
</dbReference>
<dbReference type="GO" id="GO:0005829">
    <property type="term" value="C:cytosol"/>
    <property type="evidence" value="ECO:0007669"/>
    <property type="project" value="TreeGrafter"/>
</dbReference>
<accession>A0A086IZX0</accession>
<comment type="similarity">
    <text evidence="1">Belongs to the metallo-dependent hydrolases superfamily. TatD-type hydrolase family.</text>
</comment>
<dbReference type="PANTHER" id="PTHR10060">
    <property type="entry name" value="TATD FAMILY DEOXYRIBONUCLEASE"/>
    <property type="match status" value="1"/>
</dbReference>
<evidence type="ECO:0000313" key="6">
    <source>
        <dbReference type="EMBL" id="KFG25438.1"/>
    </source>
</evidence>
<keyword evidence="2" id="KW-0540">Nuclease</keyword>
<dbReference type="SUPFAM" id="SSF51556">
    <property type="entry name" value="Metallo-dependent hydrolases"/>
    <property type="match status" value="1"/>
</dbReference>
<dbReference type="CDD" id="cd01310">
    <property type="entry name" value="TatD_DNAse"/>
    <property type="match status" value="1"/>
</dbReference>
<dbReference type="InterPro" id="IPR018228">
    <property type="entry name" value="DNase_TatD-rel_CS"/>
</dbReference>
<evidence type="ECO:0000256" key="4">
    <source>
        <dbReference type="ARBA" id="ARBA00022801"/>
    </source>
</evidence>
<dbReference type="HOGENOM" id="CLU_031506_1_0_1"/>
<evidence type="ECO:0008006" key="8">
    <source>
        <dbReference type="Google" id="ProtNLM"/>
    </source>
</evidence>
<dbReference type="PROSITE" id="PS01091">
    <property type="entry name" value="TATD_3"/>
    <property type="match status" value="1"/>
</dbReference>
<dbReference type="PIRSF" id="PIRSF005902">
    <property type="entry name" value="DNase_TatD"/>
    <property type="match status" value="1"/>
</dbReference>
<evidence type="ECO:0000256" key="5">
    <source>
        <dbReference type="PIRSR" id="PIRSR005902-1"/>
    </source>
</evidence>
<dbReference type="InterPro" id="IPR050891">
    <property type="entry name" value="TatD-type_Hydrolase"/>
</dbReference>
<dbReference type="InterPro" id="IPR001130">
    <property type="entry name" value="TatD-like"/>
</dbReference>